<protein>
    <recommendedName>
        <fullName evidence="4">Cysteinyl-tRNA synthetase</fullName>
    </recommendedName>
</protein>
<evidence type="ECO:0000313" key="3">
    <source>
        <dbReference type="Proteomes" id="UP001210380"/>
    </source>
</evidence>
<proteinExistence type="predicted"/>
<dbReference type="RefSeq" id="WP_270946615.1">
    <property type="nucleotide sequence ID" value="NZ_JAQGLA010000001.1"/>
</dbReference>
<dbReference type="Proteomes" id="UP001210380">
    <property type="component" value="Unassembled WGS sequence"/>
</dbReference>
<organism evidence="2 3">
    <name type="scientific">Saccharopolyspora oryzae</name>
    <dbReference type="NCBI Taxonomy" id="2997343"/>
    <lineage>
        <taxon>Bacteria</taxon>
        <taxon>Bacillati</taxon>
        <taxon>Actinomycetota</taxon>
        <taxon>Actinomycetes</taxon>
        <taxon>Pseudonocardiales</taxon>
        <taxon>Pseudonocardiaceae</taxon>
        <taxon>Saccharopolyspora</taxon>
    </lineage>
</organism>
<accession>A0ABT4UQP9</accession>
<evidence type="ECO:0000256" key="1">
    <source>
        <dbReference type="SAM" id="MobiDB-lite"/>
    </source>
</evidence>
<feature type="region of interest" description="Disordered" evidence="1">
    <location>
        <begin position="104"/>
        <end position="128"/>
    </location>
</feature>
<comment type="caution">
    <text evidence="2">The sequence shown here is derived from an EMBL/GenBank/DDBJ whole genome shotgun (WGS) entry which is preliminary data.</text>
</comment>
<reference evidence="2 3" key="1">
    <citation type="submission" date="2022-11" db="EMBL/GenBank/DDBJ databases">
        <title>Draft genome sequence of Saccharopolyspora sp. WRP15-2 isolated from rhizosphere soils of wild rice in Thailand.</title>
        <authorList>
            <person name="Duangmal K."/>
            <person name="Kammanee S."/>
            <person name="Muangham S."/>
        </authorList>
    </citation>
    <scope>NUCLEOTIDE SEQUENCE [LARGE SCALE GENOMIC DNA]</scope>
    <source>
        <strain evidence="2 3">WRP15-2</strain>
    </source>
</reference>
<evidence type="ECO:0000313" key="2">
    <source>
        <dbReference type="EMBL" id="MDA3624050.1"/>
    </source>
</evidence>
<keyword evidence="3" id="KW-1185">Reference proteome</keyword>
<name>A0ABT4UQP9_9PSEU</name>
<gene>
    <name evidence="2" type="ORF">OU415_01300</name>
</gene>
<dbReference type="EMBL" id="JAQGLA010000001">
    <property type="protein sequence ID" value="MDA3624050.1"/>
    <property type="molecule type" value="Genomic_DNA"/>
</dbReference>
<evidence type="ECO:0008006" key="4">
    <source>
        <dbReference type="Google" id="ProtNLM"/>
    </source>
</evidence>
<sequence length="272" mass="29277">MKLRFRDSETQAEVIIGPRRGLFRICLRRPAPGSASGAGELRLLLVADLLRRVAEDIHGMQVQTAVVADDVPEDWDGVLDALWIPAPAGYARSLDDSAGVLGGPADVVLEHTPHDGSPASAPSPPQHRPPALRVGPVFTETSQTGSAAEIVAALTTGGSDPLALRIALLQDRHDQPLSLTPARLDQAADVLDRWRRLVAGWADHRSAPMPARIVEQAYGALDDHFDVGAVIEILHGLTDDPTVQPGAKFETFVHFDRILALELVRYLARPPA</sequence>